<protein>
    <submittedName>
        <fullName evidence="1">Uncharacterized protein</fullName>
    </submittedName>
</protein>
<reference evidence="1 2" key="1">
    <citation type="journal article" date="2021" name="Commun. Biol.">
        <title>The genome of Shorea leprosula (Dipterocarpaceae) highlights the ecological relevance of drought in aseasonal tropical rainforests.</title>
        <authorList>
            <person name="Ng K.K.S."/>
            <person name="Kobayashi M.J."/>
            <person name="Fawcett J.A."/>
            <person name="Hatakeyama M."/>
            <person name="Paape T."/>
            <person name="Ng C.H."/>
            <person name="Ang C.C."/>
            <person name="Tnah L.H."/>
            <person name="Lee C.T."/>
            <person name="Nishiyama T."/>
            <person name="Sese J."/>
            <person name="O'Brien M.J."/>
            <person name="Copetti D."/>
            <person name="Mohd Noor M.I."/>
            <person name="Ong R.C."/>
            <person name="Putra M."/>
            <person name="Sireger I.Z."/>
            <person name="Indrioko S."/>
            <person name="Kosugi Y."/>
            <person name="Izuno A."/>
            <person name="Isagi Y."/>
            <person name="Lee S.L."/>
            <person name="Shimizu K.K."/>
        </authorList>
    </citation>
    <scope>NUCLEOTIDE SEQUENCE [LARGE SCALE GENOMIC DNA]</scope>
    <source>
        <strain evidence="1">214</strain>
    </source>
</reference>
<evidence type="ECO:0000313" key="1">
    <source>
        <dbReference type="EMBL" id="GKU85502.1"/>
    </source>
</evidence>
<accession>A0AAV5HIC3</accession>
<comment type="caution">
    <text evidence="1">The sequence shown here is derived from an EMBL/GenBank/DDBJ whole genome shotgun (WGS) entry which is preliminary data.</text>
</comment>
<dbReference type="EMBL" id="BPVZ01000001">
    <property type="protein sequence ID" value="GKU85502.1"/>
    <property type="molecule type" value="Genomic_DNA"/>
</dbReference>
<gene>
    <name evidence="1" type="ORF">SLEP1_g171</name>
</gene>
<sequence length="44" mass="5388">MEEGFHNKTYWHPFRKVAFSRGKKGVERVDLEEKESDTRSYLLW</sequence>
<organism evidence="1 2">
    <name type="scientific">Rubroshorea leprosula</name>
    <dbReference type="NCBI Taxonomy" id="152421"/>
    <lineage>
        <taxon>Eukaryota</taxon>
        <taxon>Viridiplantae</taxon>
        <taxon>Streptophyta</taxon>
        <taxon>Embryophyta</taxon>
        <taxon>Tracheophyta</taxon>
        <taxon>Spermatophyta</taxon>
        <taxon>Magnoliopsida</taxon>
        <taxon>eudicotyledons</taxon>
        <taxon>Gunneridae</taxon>
        <taxon>Pentapetalae</taxon>
        <taxon>rosids</taxon>
        <taxon>malvids</taxon>
        <taxon>Malvales</taxon>
        <taxon>Dipterocarpaceae</taxon>
        <taxon>Rubroshorea</taxon>
    </lineage>
</organism>
<proteinExistence type="predicted"/>
<evidence type="ECO:0000313" key="2">
    <source>
        <dbReference type="Proteomes" id="UP001054252"/>
    </source>
</evidence>
<dbReference type="AlphaFoldDB" id="A0AAV5HIC3"/>
<keyword evidence="2" id="KW-1185">Reference proteome</keyword>
<dbReference type="Proteomes" id="UP001054252">
    <property type="component" value="Unassembled WGS sequence"/>
</dbReference>
<name>A0AAV5HIC3_9ROSI</name>